<reference evidence="2" key="1">
    <citation type="journal article" date="2015" name="Nature">
        <title>Complex archaea that bridge the gap between prokaryotes and eukaryotes.</title>
        <authorList>
            <person name="Spang A."/>
            <person name="Saw J.H."/>
            <person name="Jorgensen S.L."/>
            <person name="Zaremba-Niedzwiedzka K."/>
            <person name="Martijn J."/>
            <person name="Lind A.E."/>
            <person name="van Eijk R."/>
            <person name="Schleper C."/>
            <person name="Guy L."/>
            <person name="Ettema T.J."/>
        </authorList>
    </citation>
    <scope>NUCLEOTIDE SEQUENCE</scope>
</reference>
<evidence type="ECO:0000313" key="2">
    <source>
        <dbReference type="EMBL" id="KKN19260.1"/>
    </source>
</evidence>
<dbReference type="Gene3D" id="3.10.620.30">
    <property type="match status" value="1"/>
</dbReference>
<proteinExistence type="predicted"/>
<dbReference type="EMBL" id="LAZR01003351">
    <property type="protein sequence ID" value="KKN19260.1"/>
    <property type="molecule type" value="Genomic_DNA"/>
</dbReference>
<dbReference type="AlphaFoldDB" id="A0A0F9NIF1"/>
<dbReference type="Pfam" id="PF01841">
    <property type="entry name" value="Transglut_core"/>
    <property type="match status" value="1"/>
</dbReference>
<name>A0A0F9NIF1_9ZZZZ</name>
<sequence>MQRKGYIKMTEKYLNNTNIVNFEHKDIQSLIDQRGWKNLDNFNKIGAAYQFVKDEIMFGYNKSDDISASDVLADGYGQCNTKGNLLMALLRGLGIQCRFQGFTIDQQLQKGAIPSLYFG</sequence>
<comment type="caution">
    <text evidence="2">The sequence shown here is derived from an EMBL/GenBank/DDBJ whole genome shotgun (WGS) entry which is preliminary data.</text>
</comment>
<accession>A0A0F9NIF1</accession>
<dbReference type="InterPro" id="IPR038765">
    <property type="entry name" value="Papain-like_cys_pep_sf"/>
</dbReference>
<dbReference type="InterPro" id="IPR002931">
    <property type="entry name" value="Transglutaminase-like"/>
</dbReference>
<evidence type="ECO:0000259" key="1">
    <source>
        <dbReference type="Pfam" id="PF01841"/>
    </source>
</evidence>
<protein>
    <recommendedName>
        <fullName evidence="1">Transglutaminase-like domain-containing protein</fullName>
    </recommendedName>
</protein>
<gene>
    <name evidence="2" type="ORF">LCGC14_0947500</name>
</gene>
<organism evidence="2">
    <name type="scientific">marine sediment metagenome</name>
    <dbReference type="NCBI Taxonomy" id="412755"/>
    <lineage>
        <taxon>unclassified sequences</taxon>
        <taxon>metagenomes</taxon>
        <taxon>ecological metagenomes</taxon>
    </lineage>
</organism>
<dbReference type="SUPFAM" id="SSF54001">
    <property type="entry name" value="Cysteine proteinases"/>
    <property type="match status" value="1"/>
</dbReference>
<feature type="domain" description="Transglutaminase-like" evidence="1">
    <location>
        <begin position="40"/>
        <end position="100"/>
    </location>
</feature>